<evidence type="ECO:0000256" key="1">
    <source>
        <dbReference type="SAM" id="Phobius"/>
    </source>
</evidence>
<feature type="domain" description="Phytase-like" evidence="2">
    <location>
        <begin position="96"/>
        <end position="373"/>
    </location>
</feature>
<evidence type="ECO:0000259" key="2">
    <source>
        <dbReference type="Pfam" id="PF13449"/>
    </source>
</evidence>
<dbReference type="SUPFAM" id="SSF50998">
    <property type="entry name" value="Quinoprotein alcohol dehydrogenase-like"/>
    <property type="match status" value="1"/>
</dbReference>
<keyword evidence="4" id="KW-1185">Reference proteome</keyword>
<dbReference type="Proteomes" id="UP000658613">
    <property type="component" value="Unassembled WGS sequence"/>
</dbReference>
<keyword evidence="1" id="KW-1133">Transmembrane helix</keyword>
<organism evidence="3 4">
    <name type="scientific">Corynebacterium aquatimens</name>
    <dbReference type="NCBI Taxonomy" id="1190508"/>
    <lineage>
        <taxon>Bacteria</taxon>
        <taxon>Bacillati</taxon>
        <taxon>Actinomycetota</taxon>
        <taxon>Actinomycetes</taxon>
        <taxon>Mycobacteriales</taxon>
        <taxon>Corynebacteriaceae</taxon>
        <taxon>Corynebacterium</taxon>
    </lineage>
</organism>
<sequence length="387" mass="40721">MWNVNGDELVIAGVRIPKQVVSAVMVVVAAVLGVVGALGIQAAVTAGFSNGSSSGDNSSQAGSSGSDSAPVRTVQLLYAGAFDLGAVARQDPALVTEFGGLSGIDSVGEGAGQRFIAISDDKGDFGPVRAYYVRQQSGNGDVSQFSVDGKLVFTRADGSEYAAAGEYIDAEEIRVLPNGNFLWTTEGRAKGSVVPPMLIESAPNGKEIRRIAVPAHHVPSGNGSYGVKDNEGPEAMAVIPGMDTAVTINEDALAQDRGRLARMTFYDLITGTAVKEFAVPVSIGRGIASVVADEEGVLYMLERGFNPVTKKNTASIYRLNTEGAQDVLDTSQLSGREPAVRKELVLQLPGHPDNVEGLAWSEGALLVVSDNNFNPQQRTLVHTLRRY</sequence>
<dbReference type="Pfam" id="PF13449">
    <property type="entry name" value="Phytase-like"/>
    <property type="match status" value="1"/>
</dbReference>
<dbReference type="AlphaFoldDB" id="A0A931GTH4"/>
<gene>
    <name evidence="3" type="ORF">IW254_001981</name>
</gene>
<accession>A0A931GTH4</accession>
<protein>
    <recommendedName>
        <fullName evidence="2">Phytase-like domain-containing protein</fullName>
    </recommendedName>
</protein>
<proteinExistence type="predicted"/>
<evidence type="ECO:0000313" key="4">
    <source>
        <dbReference type="Proteomes" id="UP000658613"/>
    </source>
</evidence>
<dbReference type="RefSeq" id="WP_196825309.1">
    <property type="nucleotide sequence ID" value="NZ_CP046980.1"/>
</dbReference>
<name>A0A931GTH4_9CORY</name>
<keyword evidence="1" id="KW-0812">Transmembrane</keyword>
<feature type="transmembrane region" description="Helical" evidence="1">
    <location>
        <begin position="20"/>
        <end position="44"/>
    </location>
</feature>
<comment type="caution">
    <text evidence="3">The sequence shown here is derived from an EMBL/GenBank/DDBJ whole genome shotgun (WGS) entry which is preliminary data.</text>
</comment>
<reference evidence="3" key="1">
    <citation type="submission" date="2020-11" db="EMBL/GenBank/DDBJ databases">
        <title>Sequencing the genomes of 1000 actinobacteria strains.</title>
        <authorList>
            <person name="Klenk H.-P."/>
        </authorList>
    </citation>
    <scope>NUCLEOTIDE SEQUENCE</scope>
    <source>
        <strain evidence="3">DSM 45632</strain>
    </source>
</reference>
<dbReference type="InterPro" id="IPR027372">
    <property type="entry name" value="Phytase-like_dom"/>
</dbReference>
<dbReference type="EMBL" id="JADOUE010000001">
    <property type="protein sequence ID" value="MBG6123012.1"/>
    <property type="molecule type" value="Genomic_DNA"/>
</dbReference>
<keyword evidence="1" id="KW-0472">Membrane</keyword>
<evidence type="ECO:0000313" key="3">
    <source>
        <dbReference type="EMBL" id="MBG6123012.1"/>
    </source>
</evidence>
<dbReference type="InterPro" id="IPR011047">
    <property type="entry name" value="Quinoprotein_ADH-like_sf"/>
</dbReference>